<dbReference type="InterPro" id="IPR036271">
    <property type="entry name" value="Tet_transcr_reg_TetR-rel_C_sf"/>
</dbReference>
<dbReference type="PRINTS" id="PR00455">
    <property type="entry name" value="HTHTETR"/>
</dbReference>
<organism evidence="6 7">
    <name type="scientific">Chenggangzhangella methanolivorans</name>
    <dbReference type="NCBI Taxonomy" id="1437009"/>
    <lineage>
        <taxon>Bacteria</taxon>
        <taxon>Pseudomonadati</taxon>
        <taxon>Pseudomonadota</taxon>
        <taxon>Alphaproteobacteria</taxon>
        <taxon>Hyphomicrobiales</taxon>
        <taxon>Methylopilaceae</taxon>
        <taxon>Chenggangzhangella</taxon>
    </lineage>
</organism>
<dbReference type="InterPro" id="IPR001647">
    <property type="entry name" value="HTH_TetR"/>
</dbReference>
<dbReference type="RefSeq" id="WP_261401686.1">
    <property type="nucleotide sequence ID" value="NZ_CP081869.1"/>
</dbReference>
<dbReference type="PROSITE" id="PS01081">
    <property type="entry name" value="HTH_TETR_1"/>
    <property type="match status" value="1"/>
</dbReference>
<dbReference type="PROSITE" id="PS50977">
    <property type="entry name" value="HTH_TETR_2"/>
    <property type="match status" value="1"/>
</dbReference>
<evidence type="ECO:0000256" key="1">
    <source>
        <dbReference type="ARBA" id="ARBA00023015"/>
    </source>
</evidence>
<dbReference type="Gene3D" id="1.10.10.60">
    <property type="entry name" value="Homeodomain-like"/>
    <property type="match status" value="1"/>
</dbReference>
<dbReference type="KEGG" id="cmet:K6K41_17270"/>
<dbReference type="SUPFAM" id="SSF48498">
    <property type="entry name" value="Tetracyclin repressor-like, C-terminal domain"/>
    <property type="match status" value="1"/>
</dbReference>
<gene>
    <name evidence="6" type="ORF">K6K41_17270</name>
</gene>
<evidence type="ECO:0000256" key="3">
    <source>
        <dbReference type="ARBA" id="ARBA00023163"/>
    </source>
</evidence>
<protein>
    <submittedName>
        <fullName evidence="6">TetR/AcrR family transcriptional regulator</fullName>
    </submittedName>
</protein>
<dbReference type="PANTHER" id="PTHR47506">
    <property type="entry name" value="TRANSCRIPTIONAL REGULATORY PROTEIN"/>
    <property type="match status" value="1"/>
</dbReference>
<reference evidence="6" key="1">
    <citation type="submission" date="2021-08" db="EMBL/GenBank/DDBJ databases">
        <authorList>
            <person name="Zhang H."/>
            <person name="Xu M."/>
            <person name="Yu Z."/>
            <person name="Yang L."/>
            <person name="Cai Y."/>
        </authorList>
    </citation>
    <scope>NUCLEOTIDE SEQUENCE</scope>
    <source>
        <strain evidence="6">CHL1</strain>
    </source>
</reference>
<sequence length="189" mass="20348">MPLSKEHKAQTRERILKEAGALFRRDGVEAVSVPALMKQAGLTHGGFYAHFASKDALVAEALAEAQERSSEFLQGVARHAKDPVAAVVDTYVSAVHRDRPEGGCAVATLGSEAARGETETKRSMGREVRRTVERLAETLKLPESRHDDAIALFAGMVGALVLARASAGDAAFSDHVLEVCRDRMKSLAR</sequence>
<accession>A0A9E6UNN0</accession>
<feature type="DNA-binding region" description="H-T-H motif" evidence="4">
    <location>
        <begin position="32"/>
        <end position="51"/>
    </location>
</feature>
<dbReference type="Gene3D" id="1.10.357.10">
    <property type="entry name" value="Tetracycline Repressor, domain 2"/>
    <property type="match status" value="1"/>
</dbReference>
<evidence type="ECO:0000256" key="4">
    <source>
        <dbReference type="PROSITE-ProRule" id="PRU00335"/>
    </source>
</evidence>
<name>A0A9E6UNN0_9HYPH</name>
<dbReference type="EMBL" id="CP081869">
    <property type="protein sequence ID" value="QZN98729.1"/>
    <property type="molecule type" value="Genomic_DNA"/>
</dbReference>
<dbReference type="AlphaFoldDB" id="A0A9E6UNN0"/>
<dbReference type="Proteomes" id="UP000825701">
    <property type="component" value="Chromosome"/>
</dbReference>
<dbReference type="Pfam" id="PF00440">
    <property type="entry name" value="TetR_N"/>
    <property type="match status" value="1"/>
</dbReference>
<keyword evidence="1" id="KW-0805">Transcription regulation</keyword>
<keyword evidence="7" id="KW-1185">Reference proteome</keyword>
<evidence type="ECO:0000313" key="6">
    <source>
        <dbReference type="EMBL" id="QZN98729.1"/>
    </source>
</evidence>
<dbReference type="InterPro" id="IPR023772">
    <property type="entry name" value="DNA-bd_HTH_TetR-type_CS"/>
</dbReference>
<proteinExistence type="predicted"/>
<keyword evidence="2 4" id="KW-0238">DNA-binding</keyword>
<dbReference type="SUPFAM" id="SSF46689">
    <property type="entry name" value="Homeodomain-like"/>
    <property type="match status" value="1"/>
</dbReference>
<feature type="domain" description="HTH tetR-type" evidence="5">
    <location>
        <begin position="9"/>
        <end position="69"/>
    </location>
</feature>
<evidence type="ECO:0000259" key="5">
    <source>
        <dbReference type="PROSITE" id="PS50977"/>
    </source>
</evidence>
<dbReference type="PANTHER" id="PTHR47506:SF7">
    <property type="entry name" value="TRANSCRIPTIONAL REGULATORY PROTEIN"/>
    <property type="match status" value="1"/>
</dbReference>
<evidence type="ECO:0000256" key="2">
    <source>
        <dbReference type="ARBA" id="ARBA00023125"/>
    </source>
</evidence>
<evidence type="ECO:0000313" key="7">
    <source>
        <dbReference type="Proteomes" id="UP000825701"/>
    </source>
</evidence>
<dbReference type="InterPro" id="IPR009057">
    <property type="entry name" value="Homeodomain-like_sf"/>
</dbReference>
<dbReference type="GO" id="GO:0003677">
    <property type="term" value="F:DNA binding"/>
    <property type="evidence" value="ECO:0007669"/>
    <property type="project" value="UniProtKB-UniRule"/>
</dbReference>
<keyword evidence="3" id="KW-0804">Transcription</keyword>